<keyword evidence="3" id="KW-0408">Iron</keyword>
<protein>
    <submittedName>
        <fullName evidence="6">Rieske 2Fe-2S domain-containing protein</fullName>
    </submittedName>
</protein>
<keyword evidence="2" id="KW-0479">Metal-binding</keyword>
<dbReference type="Proteomes" id="UP000437736">
    <property type="component" value="Unassembled WGS sequence"/>
</dbReference>
<evidence type="ECO:0000259" key="5">
    <source>
        <dbReference type="PROSITE" id="PS51296"/>
    </source>
</evidence>
<feature type="domain" description="Rieske" evidence="5">
    <location>
        <begin position="72"/>
        <end position="167"/>
    </location>
</feature>
<proteinExistence type="predicted"/>
<dbReference type="Gene3D" id="2.102.10.10">
    <property type="entry name" value="Rieske [2Fe-2S] iron-sulphur domain"/>
    <property type="match status" value="1"/>
</dbReference>
<sequence length="180" mass="18362">QQVGALHAAANLAAAGGWALSWRLRKRHHAAGVLAGLAATTAAATGGWLGGHLTYAMGVGVDTNAFSAGPSTWTAYPAPVEAGTMSAATVAGATLAATRLADGPAVLSGRCSHRGGPLGDGEVSDGCVTCPWHGSRFDLRSGQVRRGPAVRPQPVYETRDVDGAVDVRRAEPRSMRTNPV</sequence>
<reference evidence="6 7" key="1">
    <citation type="submission" date="2019-11" db="EMBL/GenBank/DDBJ databases">
        <title>Acidiferrimicrobium australis gen. nov., sp. nov., an acidophilic and obligately heterotrophic, member of the Actinobacteria that catalyses dissimilatory oxido- reduction of iron isolated from metal-rich acidic water in Chile.</title>
        <authorList>
            <person name="Gonzalez D."/>
            <person name="Huber K."/>
            <person name="Hedrich S."/>
            <person name="Rojas-Villalobos C."/>
            <person name="Quatrini R."/>
            <person name="Dinamarca M.A."/>
            <person name="Schwarz A."/>
            <person name="Canales C."/>
            <person name="Nancucheo I."/>
        </authorList>
    </citation>
    <scope>NUCLEOTIDE SEQUENCE [LARGE SCALE GENOMIC DNA]</scope>
    <source>
        <strain evidence="6 7">USS-CCA1</strain>
    </source>
</reference>
<evidence type="ECO:0000256" key="3">
    <source>
        <dbReference type="ARBA" id="ARBA00023004"/>
    </source>
</evidence>
<dbReference type="InterPro" id="IPR036922">
    <property type="entry name" value="Rieske_2Fe-2S_sf"/>
</dbReference>
<evidence type="ECO:0000256" key="2">
    <source>
        <dbReference type="ARBA" id="ARBA00022723"/>
    </source>
</evidence>
<feature type="non-terminal residue" evidence="6">
    <location>
        <position position="1"/>
    </location>
</feature>
<name>A0ABW9QYK9_9ACTN</name>
<keyword evidence="4" id="KW-0411">Iron-sulfur</keyword>
<dbReference type="CDD" id="cd03467">
    <property type="entry name" value="Rieske"/>
    <property type="match status" value="1"/>
</dbReference>
<dbReference type="EMBL" id="WJHE01001178">
    <property type="protein sequence ID" value="MST34726.1"/>
    <property type="molecule type" value="Genomic_DNA"/>
</dbReference>
<accession>A0ABW9QYK9</accession>
<dbReference type="PANTHER" id="PTHR21496:SF23">
    <property type="entry name" value="3-PHENYLPROPIONATE_CINNAMIC ACID DIOXYGENASE FERREDOXIN SUBUNIT"/>
    <property type="match status" value="1"/>
</dbReference>
<comment type="caution">
    <text evidence="6">The sequence shown here is derived from an EMBL/GenBank/DDBJ whole genome shotgun (WGS) entry which is preliminary data.</text>
</comment>
<keyword evidence="7" id="KW-1185">Reference proteome</keyword>
<dbReference type="SUPFAM" id="SSF50022">
    <property type="entry name" value="ISP domain"/>
    <property type="match status" value="1"/>
</dbReference>
<gene>
    <name evidence="6" type="ORF">GHK86_18605</name>
</gene>
<evidence type="ECO:0000256" key="1">
    <source>
        <dbReference type="ARBA" id="ARBA00022714"/>
    </source>
</evidence>
<dbReference type="Pfam" id="PF00355">
    <property type="entry name" value="Rieske"/>
    <property type="match status" value="1"/>
</dbReference>
<evidence type="ECO:0000256" key="4">
    <source>
        <dbReference type="ARBA" id="ARBA00023014"/>
    </source>
</evidence>
<organism evidence="6 7">
    <name type="scientific">Acidiferrimicrobium australe</name>
    <dbReference type="NCBI Taxonomy" id="2664430"/>
    <lineage>
        <taxon>Bacteria</taxon>
        <taxon>Bacillati</taxon>
        <taxon>Actinomycetota</taxon>
        <taxon>Acidimicrobiia</taxon>
        <taxon>Acidimicrobiales</taxon>
        <taxon>Acidimicrobiaceae</taxon>
        <taxon>Acidiferrimicrobium</taxon>
    </lineage>
</organism>
<keyword evidence="1" id="KW-0001">2Fe-2S</keyword>
<evidence type="ECO:0000313" key="6">
    <source>
        <dbReference type="EMBL" id="MST34726.1"/>
    </source>
</evidence>
<dbReference type="InterPro" id="IPR017941">
    <property type="entry name" value="Rieske_2Fe-2S"/>
</dbReference>
<dbReference type="PANTHER" id="PTHR21496">
    <property type="entry name" value="FERREDOXIN-RELATED"/>
    <property type="match status" value="1"/>
</dbReference>
<evidence type="ECO:0000313" key="7">
    <source>
        <dbReference type="Proteomes" id="UP000437736"/>
    </source>
</evidence>
<dbReference type="PROSITE" id="PS51296">
    <property type="entry name" value="RIESKE"/>
    <property type="match status" value="1"/>
</dbReference>